<protein>
    <submittedName>
        <fullName evidence="2">Uncharacterized protein</fullName>
    </submittedName>
</protein>
<proteinExistence type="predicted"/>
<evidence type="ECO:0000313" key="2">
    <source>
        <dbReference type="EMBL" id="MBX55840.1"/>
    </source>
</evidence>
<sequence>MNVIVGGAPSDGTHVGLAVVGRMILWILPLLFAQRATPR</sequence>
<keyword evidence="1" id="KW-1133">Transmembrane helix</keyword>
<reference evidence="2" key="1">
    <citation type="submission" date="2018-02" db="EMBL/GenBank/DDBJ databases">
        <title>Rhizophora mucronata_Transcriptome.</title>
        <authorList>
            <person name="Meera S.P."/>
            <person name="Sreeshan A."/>
            <person name="Augustine A."/>
        </authorList>
    </citation>
    <scope>NUCLEOTIDE SEQUENCE</scope>
    <source>
        <tissue evidence="2">Leaf</tissue>
    </source>
</reference>
<dbReference type="AlphaFoldDB" id="A0A2P2PM39"/>
<keyword evidence="1" id="KW-0812">Transmembrane</keyword>
<name>A0A2P2PM39_RHIMU</name>
<keyword evidence="1" id="KW-0472">Membrane</keyword>
<organism evidence="2">
    <name type="scientific">Rhizophora mucronata</name>
    <name type="common">Asiatic mangrove</name>
    <dbReference type="NCBI Taxonomy" id="61149"/>
    <lineage>
        <taxon>Eukaryota</taxon>
        <taxon>Viridiplantae</taxon>
        <taxon>Streptophyta</taxon>
        <taxon>Embryophyta</taxon>
        <taxon>Tracheophyta</taxon>
        <taxon>Spermatophyta</taxon>
        <taxon>Magnoliopsida</taxon>
        <taxon>eudicotyledons</taxon>
        <taxon>Gunneridae</taxon>
        <taxon>Pentapetalae</taxon>
        <taxon>rosids</taxon>
        <taxon>fabids</taxon>
        <taxon>Malpighiales</taxon>
        <taxon>Rhizophoraceae</taxon>
        <taxon>Rhizophora</taxon>
    </lineage>
</organism>
<accession>A0A2P2PM39</accession>
<dbReference type="EMBL" id="GGEC01075356">
    <property type="protein sequence ID" value="MBX55840.1"/>
    <property type="molecule type" value="Transcribed_RNA"/>
</dbReference>
<evidence type="ECO:0000256" key="1">
    <source>
        <dbReference type="SAM" id="Phobius"/>
    </source>
</evidence>
<feature type="transmembrane region" description="Helical" evidence="1">
    <location>
        <begin position="12"/>
        <end position="33"/>
    </location>
</feature>